<evidence type="ECO:0000256" key="4">
    <source>
        <dbReference type="ARBA" id="ARBA00022741"/>
    </source>
</evidence>
<dbReference type="InterPro" id="IPR000719">
    <property type="entry name" value="Prot_kinase_dom"/>
</dbReference>
<dbReference type="CDD" id="cd06974">
    <property type="entry name" value="TerD_like"/>
    <property type="match status" value="1"/>
</dbReference>
<evidence type="ECO:0000256" key="6">
    <source>
        <dbReference type="ARBA" id="ARBA00022840"/>
    </source>
</evidence>
<dbReference type="InterPro" id="IPR017441">
    <property type="entry name" value="Protein_kinase_ATP_BS"/>
</dbReference>
<gene>
    <name evidence="12" type="ORF">SAMN05421773_112120</name>
</gene>
<dbReference type="STRING" id="910347.SAMN05421773_112120"/>
<dbReference type="RefSeq" id="WP_093840403.1">
    <property type="nucleotide sequence ID" value="NZ_FOLM01000012.1"/>
</dbReference>
<reference evidence="12 13" key="1">
    <citation type="submission" date="2016-10" db="EMBL/GenBank/DDBJ databases">
        <authorList>
            <person name="de Groot N.N."/>
        </authorList>
    </citation>
    <scope>NUCLEOTIDE SEQUENCE [LARGE SCALE GENOMIC DNA]</scope>
    <source>
        <strain evidence="12 13">CGMCC 4.5739</strain>
    </source>
</reference>
<evidence type="ECO:0000256" key="5">
    <source>
        <dbReference type="ARBA" id="ARBA00022777"/>
    </source>
</evidence>
<proteinExistence type="predicted"/>
<dbReference type="FunFam" id="3.30.200.20:FF:000035">
    <property type="entry name" value="Serine/threonine protein kinase Stk1"/>
    <property type="match status" value="1"/>
</dbReference>
<dbReference type="GO" id="GO:0045717">
    <property type="term" value="P:negative regulation of fatty acid biosynthetic process"/>
    <property type="evidence" value="ECO:0007669"/>
    <property type="project" value="UniProtKB-ARBA"/>
</dbReference>
<sequence length="580" mass="61108">MGSVLAGNQQNVCVDGVRMDGLVLDGRYRIGQQLGEGGMGAVYEAQDLRLERVVAVKLLHGVSLRRDPRARQRFEREAKLLAGLTSPFIVTVHDAGEAPAVTEGGQRLLYLVMERLHGRSLDDTIAARELPPLRLLVQWGEQICRALGVAHDSGVIHRDLKPANVMVGTDGLVRVLDFGIAAVVADSSDNHRLTSTGLVVGTPAYMAPEQIEGQRFEKRTDLYALGCILYALVTGRPPFESDSLYTLMRQQMTRLPEAPSMVRPGVPNEWDALILRLLAKQPEERPESAAEVLELLAHLPCPEVPAPARAAGGAAAAGDAGEGPEAGQSGQSGQSGEAGGSGARGYAPTTVDPRLAVLTPSVGTTIPLPEPEPGPRPEAVPVPGARPAAEAGAPRAGVLQPGGRSGPLPGEAQRLTVRITWSPQPGPAMQPEVDASAFVVDGPGEVLSDLHFVFYNNVGAPDQSVWLDAPEPGANERQVGVSIPQFPAKAQRVVLALSIHAAQERGHHTGLLRRLTVRVSDADSGVELCGYRMPTGAPNASAMTVGELYRGPGGWGFHAASCGYLGGLLEIAQTYGINAG</sequence>
<dbReference type="Gene3D" id="3.30.200.20">
    <property type="entry name" value="Phosphorylase Kinase, domain 1"/>
    <property type="match status" value="1"/>
</dbReference>
<evidence type="ECO:0000256" key="2">
    <source>
        <dbReference type="ARBA" id="ARBA00022527"/>
    </source>
</evidence>
<dbReference type="PANTHER" id="PTHR43289">
    <property type="entry name" value="MITOGEN-ACTIVATED PROTEIN KINASE KINASE KINASE 20-RELATED"/>
    <property type="match status" value="1"/>
</dbReference>
<keyword evidence="6 9" id="KW-0067">ATP-binding</keyword>
<keyword evidence="3" id="KW-0808">Transferase</keyword>
<dbReference type="GO" id="GO:0005524">
    <property type="term" value="F:ATP binding"/>
    <property type="evidence" value="ECO:0007669"/>
    <property type="project" value="UniProtKB-UniRule"/>
</dbReference>
<dbReference type="OrthoDB" id="9762169at2"/>
<evidence type="ECO:0000256" key="3">
    <source>
        <dbReference type="ARBA" id="ARBA00022679"/>
    </source>
</evidence>
<dbReference type="InterPro" id="IPR011009">
    <property type="entry name" value="Kinase-like_dom_sf"/>
</dbReference>
<protein>
    <recommendedName>
        <fullName evidence="1">non-specific serine/threonine protein kinase</fullName>
        <ecNumber evidence="1">2.7.11.1</ecNumber>
    </recommendedName>
</protein>
<evidence type="ECO:0000256" key="1">
    <source>
        <dbReference type="ARBA" id="ARBA00012513"/>
    </source>
</evidence>
<dbReference type="Gene3D" id="1.10.510.10">
    <property type="entry name" value="Transferase(Phosphotransferase) domain 1"/>
    <property type="match status" value="1"/>
</dbReference>
<evidence type="ECO:0000256" key="9">
    <source>
        <dbReference type="PROSITE-ProRule" id="PRU10141"/>
    </source>
</evidence>
<dbReference type="PANTHER" id="PTHR43289:SF6">
    <property type="entry name" value="SERINE_THREONINE-PROTEIN KINASE NEKL-3"/>
    <property type="match status" value="1"/>
</dbReference>
<dbReference type="PROSITE" id="PS00108">
    <property type="entry name" value="PROTEIN_KINASE_ST"/>
    <property type="match status" value="1"/>
</dbReference>
<dbReference type="EMBL" id="FOLM01000012">
    <property type="protein sequence ID" value="SFD27918.1"/>
    <property type="molecule type" value="Genomic_DNA"/>
</dbReference>
<keyword evidence="13" id="KW-1185">Reference proteome</keyword>
<organism evidence="12 13">
    <name type="scientific">Streptomyces aidingensis</name>
    <dbReference type="NCBI Taxonomy" id="910347"/>
    <lineage>
        <taxon>Bacteria</taxon>
        <taxon>Bacillati</taxon>
        <taxon>Actinomycetota</taxon>
        <taxon>Actinomycetes</taxon>
        <taxon>Kitasatosporales</taxon>
        <taxon>Streptomycetaceae</taxon>
        <taxon>Streptomyces</taxon>
    </lineage>
</organism>
<keyword evidence="2 12" id="KW-0723">Serine/threonine-protein kinase</keyword>
<dbReference type="FunFam" id="1.10.510.10:FF:000021">
    <property type="entry name" value="Serine/threonine protein kinase"/>
    <property type="match status" value="1"/>
</dbReference>
<dbReference type="EC" id="2.7.11.1" evidence="1"/>
<dbReference type="AlphaFoldDB" id="A0A1I1R6W9"/>
<dbReference type="PROSITE" id="PS00107">
    <property type="entry name" value="PROTEIN_KINASE_ATP"/>
    <property type="match status" value="1"/>
</dbReference>
<dbReference type="SMART" id="SM00220">
    <property type="entry name" value="S_TKc"/>
    <property type="match status" value="1"/>
</dbReference>
<evidence type="ECO:0000256" key="10">
    <source>
        <dbReference type="SAM" id="MobiDB-lite"/>
    </source>
</evidence>
<accession>A0A1I1R6W9</accession>
<dbReference type="GO" id="GO:0004674">
    <property type="term" value="F:protein serine/threonine kinase activity"/>
    <property type="evidence" value="ECO:0007669"/>
    <property type="project" value="UniProtKB-KW"/>
</dbReference>
<dbReference type="Pfam" id="PF02342">
    <property type="entry name" value="TerD"/>
    <property type="match status" value="1"/>
</dbReference>
<feature type="region of interest" description="Disordered" evidence="10">
    <location>
        <begin position="308"/>
        <end position="407"/>
    </location>
</feature>
<keyword evidence="4 9" id="KW-0547">Nucleotide-binding</keyword>
<evidence type="ECO:0000256" key="8">
    <source>
        <dbReference type="ARBA" id="ARBA00048679"/>
    </source>
</evidence>
<name>A0A1I1R6W9_9ACTN</name>
<evidence type="ECO:0000259" key="11">
    <source>
        <dbReference type="PROSITE" id="PS50011"/>
    </source>
</evidence>
<comment type="catalytic activity">
    <reaction evidence="7">
        <text>L-threonyl-[protein] + ATP = O-phospho-L-threonyl-[protein] + ADP + H(+)</text>
        <dbReference type="Rhea" id="RHEA:46608"/>
        <dbReference type="Rhea" id="RHEA-COMP:11060"/>
        <dbReference type="Rhea" id="RHEA-COMP:11605"/>
        <dbReference type="ChEBI" id="CHEBI:15378"/>
        <dbReference type="ChEBI" id="CHEBI:30013"/>
        <dbReference type="ChEBI" id="CHEBI:30616"/>
        <dbReference type="ChEBI" id="CHEBI:61977"/>
        <dbReference type="ChEBI" id="CHEBI:456216"/>
        <dbReference type="EC" id="2.7.11.1"/>
    </reaction>
</comment>
<dbReference type="SUPFAM" id="SSF56112">
    <property type="entry name" value="Protein kinase-like (PK-like)"/>
    <property type="match status" value="1"/>
</dbReference>
<dbReference type="Gene3D" id="2.60.60.30">
    <property type="entry name" value="sav2460 like domains"/>
    <property type="match status" value="1"/>
</dbReference>
<dbReference type="InterPro" id="IPR003325">
    <property type="entry name" value="TerD"/>
</dbReference>
<dbReference type="CDD" id="cd14014">
    <property type="entry name" value="STKc_PknB_like"/>
    <property type="match status" value="1"/>
</dbReference>
<feature type="domain" description="Protein kinase" evidence="11">
    <location>
        <begin position="28"/>
        <end position="296"/>
    </location>
</feature>
<evidence type="ECO:0000313" key="12">
    <source>
        <dbReference type="EMBL" id="SFD27918.1"/>
    </source>
</evidence>
<feature type="compositionally biased region" description="Pro residues" evidence="10">
    <location>
        <begin position="368"/>
        <end position="380"/>
    </location>
</feature>
<keyword evidence="5 12" id="KW-0418">Kinase</keyword>
<dbReference type="Pfam" id="PF00069">
    <property type="entry name" value="Pkinase"/>
    <property type="match status" value="1"/>
</dbReference>
<feature type="compositionally biased region" description="Low complexity" evidence="10">
    <location>
        <begin position="308"/>
        <end position="335"/>
    </location>
</feature>
<comment type="catalytic activity">
    <reaction evidence="8">
        <text>L-seryl-[protein] + ATP = O-phospho-L-seryl-[protein] + ADP + H(+)</text>
        <dbReference type="Rhea" id="RHEA:17989"/>
        <dbReference type="Rhea" id="RHEA-COMP:9863"/>
        <dbReference type="Rhea" id="RHEA-COMP:11604"/>
        <dbReference type="ChEBI" id="CHEBI:15378"/>
        <dbReference type="ChEBI" id="CHEBI:29999"/>
        <dbReference type="ChEBI" id="CHEBI:30616"/>
        <dbReference type="ChEBI" id="CHEBI:83421"/>
        <dbReference type="ChEBI" id="CHEBI:456216"/>
        <dbReference type="EC" id="2.7.11.1"/>
    </reaction>
</comment>
<evidence type="ECO:0000256" key="7">
    <source>
        <dbReference type="ARBA" id="ARBA00047899"/>
    </source>
</evidence>
<feature type="compositionally biased region" description="Low complexity" evidence="10">
    <location>
        <begin position="381"/>
        <end position="398"/>
    </location>
</feature>
<feature type="binding site" evidence="9">
    <location>
        <position position="57"/>
    </location>
    <ligand>
        <name>ATP</name>
        <dbReference type="ChEBI" id="CHEBI:30616"/>
    </ligand>
</feature>
<dbReference type="PROSITE" id="PS50011">
    <property type="entry name" value="PROTEIN_KINASE_DOM"/>
    <property type="match status" value="1"/>
</dbReference>
<dbReference type="Proteomes" id="UP000199207">
    <property type="component" value="Unassembled WGS sequence"/>
</dbReference>
<evidence type="ECO:0000313" key="13">
    <source>
        <dbReference type="Proteomes" id="UP000199207"/>
    </source>
</evidence>
<dbReference type="InterPro" id="IPR008271">
    <property type="entry name" value="Ser/Thr_kinase_AS"/>
</dbReference>